<proteinExistence type="predicted"/>
<dbReference type="AlphaFoldDB" id="A0A7W5GPA9"/>
<gene>
    <name evidence="1" type="ORF">FHR31_000001</name>
</gene>
<comment type="caution">
    <text evidence="1">The sequence shown here is derived from an EMBL/GenBank/DDBJ whole genome shotgun (WGS) entry which is preliminary data.</text>
</comment>
<name>A0A7W5GPA9_9ACTN</name>
<reference evidence="1 2" key="1">
    <citation type="submission" date="2020-08" db="EMBL/GenBank/DDBJ databases">
        <title>Sequencing the genomes of 1000 actinobacteria strains.</title>
        <authorList>
            <person name="Klenk H.-P."/>
        </authorList>
    </citation>
    <scope>NUCLEOTIDE SEQUENCE [LARGE SCALE GENOMIC DNA]</scope>
    <source>
        <strain evidence="1 2">DSM 22242</strain>
    </source>
</reference>
<dbReference type="EMBL" id="JACHYA010000001">
    <property type="protein sequence ID" value="MBB3170221.1"/>
    <property type="molecule type" value="Genomic_DNA"/>
</dbReference>
<dbReference type="Proteomes" id="UP000530850">
    <property type="component" value="Unassembled WGS sequence"/>
</dbReference>
<sequence length="68" mass="7789">MGYILLNRPANAGIYTALIENAVPVDQLDPAMFSAAPENLDFPQPLRWARLHRFYPTDRDQRGWKEGC</sequence>
<organism evidence="1 2">
    <name type="scientific">Parvibacter caecicola</name>
    <dbReference type="NCBI Taxonomy" id="747645"/>
    <lineage>
        <taxon>Bacteria</taxon>
        <taxon>Bacillati</taxon>
        <taxon>Actinomycetota</taxon>
        <taxon>Coriobacteriia</taxon>
        <taxon>Coriobacteriales</taxon>
        <taxon>Coriobacteriaceae</taxon>
        <taxon>Parvibacter</taxon>
    </lineage>
</organism>
<accession>A0A7W5GPA9</accession>
<evidence type="ECO:0000313" key="1">
    <source>
        <dbReference type="EMBL" id="MBB3170221.1"/>
    </source>
</evidence>
<evidence type="ECO:0000313" key="2">
    <source>
        <dbReference type="Proteomes" id="UP000530850"/>
    </source>
</evidence>
<protein>
    <submittedName>
        <fullName evidence="1">Uncharacterized protein</fullName>
    </submittedName>
</protein>